<name>A0A1H4H2G5_9BACI</name>
<accession>A0A1H4H2G5</accession>
<keyword evidence="1" id="KW-0472">Membrane</keyword>
<proteinExistence type="predicted"/>
<gene>
    <name evidence="2" type="ORF">SAMN05421743_12174</name>
</gene>
<evidence type="ECO:0000313" key="2">
    <source>
        <dbReference type="EMBL" id="SEB15997.1"/>
    </source>
</evidence>
<dbReference type="EMBL" id="FNQR01000021">
    <property type="protein sequence ID" value="SEB15997.1"/>
    <property type="molecule type" value="Genomic_DNA"/>
</dbReference>
<dbReference type="Proteomes" id="UP000198584">
    <property type="component" value="Unassembled WGS sequence"/>
</dbReference>
<keyword evidence="3" id="KW-1185">Reference proteome</keyword>
<feature type="transmembrane region" description="Helical" evidence="1">
    <location>
        <begin position="9"/>
        <end position="27"/>
    </location>
</feature>
<sequence>MTEHKAKMVYGSLFLLSLFFLYATLAIKY</sequence>
<protein>
    <submittedName>
        <fullName evidence="2">Uncharacterized protein</fullName>
    </submittedName>
</protein>
<reference evidence="2 3" key="1">
    <citation type="submission" date="2016-10" db="EMBL/GenBank/DDBJ databases">
        <authorList>
            <person name="de Groot N.N."/>
        </authorList>
    </citation>
    <scope>NUCLEOTIDE SEQUENCE [LARGE SCALE GENOMIC DNA]</scope>
    <source>
        <strain evidence="2 3">CCM7597</strain>
    </source>
</reference>
<organism evidence="2 3">
    <name type="scientific">Thalassobacillus cyri</name>
    <dbReference type="NCBI Taxonomy" id="571932"/>
    <lineage>
        <taxon>Bacteria</taxon>
        <taxon>Bacillati</taxon>
        <taxon>Bacillota</taxon>
        <taxon>Bacilli</taxon>
        <taxon>Bacillales</taxon>
        <taxon>Bacillaceae</taxon>
        <taxon>Thalassobacillus</taxon>
    </lineage>
</organism>
<keyword evidence="1" id="KW-1133">Transmembrane helix</keyword>
<keyword evidence="1" id="KW-0812">Transmembrane</keyword>
<evidence type="ECO:0000313" key="3">
    <source>
        <dbReference type="Proteomes" id="UP000198584"/>
    </source>
</evidence>
<evidence type="ECO:0000256" key="1">
    <source>
        <dbReference type="SAM" id="Phobius"/>
    </source>
</evidence>
<dbReference type="AlphaFoldDB" id="A0A1H4H2G5"/>